<dbReference type="AlphaFoldDB" id="A0A926NSZ9"/>
<dbReference type="Proteomes" id="UP000598467">
    <property type="component" value="Unassembled WGS sequence"/>
</dbReference>
<feature type="transmembrane region" description="Helical" evidence="1">
    <location>
        <begin position="30"/>
        <end position="52"/>
    </location>
</feature>
<dbReference type="RefSeq" id="WP_190291608.1">
    <property type="nucleotide sequence ID" value="NZ_JABFCZ010000011.1"/>
</dbReference>
<feature type="transmembrane region" description="Helical" evidence="1">
    <location>
        <begin position="133"/>
        <end position="158"/>
    </location>
</feature>
<sequence>MTDSTLGQPKAALGVGSLIGESFSIYARHFLPITIVAFVFGAIGLVISIPIVGFDSAVGIKGPSVTDFSAAIVSYSSTVIKITTGSFATALLLQLAYDAKLGRSIQLVRYLGPALSAIVPLVILSIVQSICFMVGLVLLIVPGLWILAVFSVMDPAVVIERVGFRGLHRSAALTKNYRWPLAGLFALILILIFSINFAATFLANIIVPAAGMATGLILIAAMNSLGKGFAVVLTALIYVRLRAIKDGVSVHQITSVFD</sequence>
<evidence type="ECO:0008006" key="4">
    <source>
        <dbReference type="Google" id="ProtNLM"/>
    </source>
</evidence>
<evidence type="ECO:0000313" key="2">
    <source>
        <dbReference type="EMBL" id="MBD1546852.1"/>
    </source>
</evidence>
<evidence type="ECO:0000313" key="3">
    <source>
        <dbReference type="Proteomes" id="UP000598467"/>
    </source>
</evidence>
<proteinExistence type="predicted"/>
<name>A0A926NSZ9_9HYPH</name>
<feature type="transmembrane region" description="Helical" evidence="1">
    <location>
        <begin position="213"/>
        <end position="239"/>
    </location>
</feature>
<reference evidence="2" key="1">
    <citation type="submission" date="2020-05" db="EMBL/GenBank/DDBJ databases">
        <title>Identification of trans-AT polyketide cluster in two marine bacteria, producers of a novel glutaramide-containing polyketide sesbanimide D and analogs.</title>
        <authorList>
            <person name="Kacar D."/>
            <person name="Rodriguez P."/>
            <person name="Canedo L."/>
            <person name="Gonzalez E."/>
            <person name="Galan B."/>
            <person name="De La Calle F."/>
            <person name="Garcia J.L."/>
        </authorList>
    </citation>
    <scope>NUCLEOTIDE SEQUENCE</scope>
    <source>
        <strain evidence="2">PHM038</strain>
    </source>
</reference>
<evidence type="ECO:0000256" key="1">
    <source>
        <dbReference type="SAM" id="Phobius"/>
    </source>
</evidence>
<feature type="transmembrane region" description="Helical" evidence="1">
    <location>
        <begin position="107"/>
        <end position="127"/>
    </location>
</feature>
<keyword evidence="1" id="KW-0472">Membrane</keyword>
<accession>A0A926NSZ9</accession>
<protein>
    <recommendedName>
        <fullName evidence="4">Glycerophosphoryl diester phosphodiesterase membrane domain-containing protein</fullName>
    </recommendedName>
</protein>
<keyword evidence="1" id="KW-0812">Transmembrane</keyword>
<keyword evidence="1" id="KW-1133">Transmembrane helix</keyword>
<feature type="transmembrane region" description="Helical" evidence="1">
    <location>
        <begin position="179"/>
        <end position="207"/>
    </location>
</feature>
<comment type="caution">
    <text evidence="2">The sequence shown here is derived from an EMBL/GenBank/DDBJ whole genome shotgun (WGS) entry which is preliminary data.</text>
</comment>
<dbReference type="EMBL" id="JABFCZ010000011">
    <property type="protein sequence ID" value="MBD1546852.1"/>
    <property type="molecule type" value="Genomic_DNA"/>
</dbReference>
<feature type="transmembrane region" description="Helical" evidence="1">
    <location>
        <begin position="72"/>
        <end position="95"/>
    </location>
</feature>
<gene>
    <name evidence="2" type="ORF">HK439_11305</name>
</gene>
<organism evidence="2 3">
    <name type="scientific">Roseibium aggregatum</name>
    <dbReference type="NCBI Taxonomy" id="187304"/>
    <lineage>
        <taxon>Bacteria</taxon>
        <taxon>Pseudomonadati</taxon>
        <taxon>Pseudomonadota</taxon>
        <taxon>Alphaproteobacteria</taxon>
        <taxon>Hyphomicrobiales</taxon>
        <taxon>Stappiaceae</taxon>
        <taxon>Roseibium</taxon>
    </lineage>
</organism>